<dbReference type="RefSeq" id="WP_282583443.1">
    <property type="nucleotide sequence ID" value="NZ_JAMOIM010000002.1"/>
</dbReference>
<comment type="caution">
    <text evidence="1">The sequence shown here is derived from an EMBL/GenBank/DDBJ whole genome shotgun (WGS) entry which is preliminary data.</text>
</comment>
<protein>
    <submittedName>
        <fullName evidence="1">Uncharacterized protein</fullName>
    </submittedName>
</protein>
<organism evidence="1 2">
    <name type="scientific">Lichenifustis flavocetrariae</name>
    <dbReference type="NCBI Taxonomy" id="2949735"/>
    <lineage>
        <taxon>Bacteria</taxon>
        <taxon>Pseudomonadati</taxon>
        <taxon>Pseudomonadota</taxon>
        <taxon>Alphaproteobacteria</taxon>
        <taxon>Hyphomicrobiales</taxon>
        <taxon>Lichenihabitantaceae</taxon>
        <taxon>Lichenifustis</taxon>
    </lineage>
</organism>
<proteinExistence type="predicted"/>
<evidence type="ECO:0000313" key="2">
    <source>
        <dbReference type="Proteomes" id="UP001165667"/>
    </source>
</evidence>
<sequence length="78" mass="8914">MIDNSILKEVGTALYGKQWQTDLAKSLKVSDRRLRRWHANEFEIPPGVIKDLLTVAQDRRAECSAAVALVRKHIEDNK</sequence>
<keyword evidence="2" id="KW-1185">Reference proteome</keyword>
<reference evidence="1" key="1">
    <citation type="submission" date="2022-05" db="EMBL/GenBank/DDBJ databases">
        <authorList>
            <person name="Pankratov T."/>
        </authorList>
    </citation>
    <scope>NUCLEOTIDE SEQUENCE</scope>
    <source>
        <strain evidence="1">BP6-180914</strain>
    </source>
</reference>
<dbReference type="AlphaFoldDB" id="A0AA41YR85"/>
<gene>
    <name evidence="1" type="ORF">M8523_03445</name>
</gene>
<dbReference type="EMBL" id="JAMOIM010000002">
    <property type="protein sequence ID" value="MCW6507071.1"/>
    <property type="molecule type" value="Genomic_DNA"/>
</dbReference>
<evidence type="ECO:0000313" key="1">
    <source>
        <dbReference type="EMBL" id="MCW6507071.1"/>
    </source>
</evidence>
<name>A0AA41YR85_9HYPH</name>
<accession>A0AA41YR85</accession>
<dbReference type="Proteomes" id="UP001165667">
    <property type="component" value="Unassembled WGS sequence"/>
</dbReference>